<dbReference type="EMBL" id="JRZE01000003">
    <property type="protein sequence ID" value="KHF45196.1"/>
    <property type="molecule type" value="Genomic_DNA"/>
</dbReference>
<accession>A0A837DH30</accession>
<reference evidence="3 4" key="1">
    <citation type="submission" date="2014-10" db="EMBL/GenBank/DDBJ databases">
        <title>Genome sequence of Micropolyspora internatus JCM3315.</title>
        <authorList>
            <person name="Shin S.-K."/>
            <person name="Yi H."/>
        </authorList>
    </citation>
    <scope>NUCLEOTIDE SEQUENCE [LARGE SCALE GENOMIC DNA]</scope>
    <source>
        <strain evidence="3 4">JCM 3315</strain>
    </source>
</reference>
<dbReference type="Proteomes" id="UP000030848">
    <property type="component" value="Unassembled WGS sequence"/>
</dbReference>
<feature type="region of interest" description="Disordered" evidence="1">
    <location>
        <begin position="1"/>
        <end position="59"/>
    </location>
</feature>
<dbReference type="AlphaFoldDB" id="A0A837DH30"/>
<keyword evidence="2" id="KW-1133">Transmembrane helix</keyword>
<evidence type="ECO:0000313" key="3">
    <source>
        <dbReference type="EMBL" id="KHF45196.1"/>
    </source>
</evidence>
<dbReference type="RefSeq" id="WP_012795989.1">
    <property type="nucleotide sequence ID" value="NZ_FOWS01000002.1"/>
</dbReference>
<feature type="transmembrane region" description="Helical" evidence="2">
    <location>
        <begin position="71"/>
        <end position="91"/>
    </location>
</feature>
<evidence type="ECO:0000256" key="2">
    <source>
        <dbReference type="SAM" id="Phobius"/>
    </source>
</evidence>
<protein>
    <submittedName>
        <fullName evidence="3">Uncharacterized protein</fullName>
    </submittedName>
</protein>
<keyword evidence="2" id="KW-0472">Membrane</keyword>
<name>A0A837DH30_9PSEU</name>
<feature type="region of interest" description="Disordered" evidence="1">
    <location>
        <begin position="118"/>
        <end position="180"/>
    </location>
</feature>
<keyword evidence="2" id="KW-0812">Transmembrane</keyword>
<evidence type="ECO:0000313" key="4">
    <source>
        <dbReference type="Proteomes" id="UP000030848"/>
    </source>
</evidence>
<organism evidence="3 4">
    <name type="scientific">Saccharomonospora viridis</name>
    <dbReference type="NCBI Taxonomy" id="1852"/>
    <lineage>
        <taxon>Bacteria</taxon>
        <taxon>Bacillati</taxon>
        <taxon>Actinomycetota</taxon>
        <taxon>Actinomycetes</taxon>
        <taxon>Pseudonocardiales</taxon>
        <taxon>Pseudonocardiaceae</taxon>
        <taxon>Saccharomonospora</taxon>
    </lineage>
</organism>
<comment type="caution">
    <text evidence="3">The sequence shown here is derived from an EMBL/GenBank/DDBJ whole genome shotgun (WGS) entry which is preliminary data.</text>
</comment>
<gene>
    <name evidence="3" type="ORF">MINT15_20780</name>
</gene>
<dbReference type="OrthoDB" id="3557327at2"/>
<proteinExistence type="predicted"/>
<sequence length="293" mass="30962">MHDRHQSGQEPTVVVDNPSDAGLPFEALVEDTSSDDLGAYGCESTETDPDEFDEKSPVDEPENAFARRAKLIALLVATAALVVSVVVASIITSSADEAAPPIQEHRITGVAALGGFALPSSTDQRETGSDAAPTADLVEDPPSSDPTTRHTDPAGESVSAVPVSTDSGPRSAPGTRGPDVAALESETTAAHRTDHTEMVRDFYSRVAAAPETALELVTSDLVADQREYLLSAWRSMTDIVVKHVRQVSEDSVHVVVTVKTAHGNPVRITQLLSFSDGPQPFINHAALLSIRAL</sequence>
<evidence type="ECO:0000256" key="1">
    <source>
        <dbReference type="SAM" id="MobiDB-lite"/>
    </source>
</evidence>